<evidence type="ECO:0000313" key="2">
    <source>
        <dbReference type="Proteomes" id="UP000789706"/>
    </source>
</evidence>
<dbReference type="Proteomes" id="UP000789706">
    <property type="component" value="Unassembled WGS sequence"/>
</dbReference>
<accession>A0A9N9FMZ3</accession>
<dbReference type="AlphaFoldDB" id="A0A9N9FMZ3"/>
<proteinExistence type="predicted"/>
<sequence length="47" mass="5434">MGIGIIRAFPIKPCLVVYPFFGIDPVILDPINEEEIKDTEAECEWRR</sequence>
<name>A0A9N9FMZ3_9GLOM</name>
<reference evidence="1" key="1">
    <citation type="submission" date="2021-06" db="EMBL/GenBank/DDBJ databases">
        <authorList>
            <person name="Kallberg Y."/>
            <person name="Tangrot J."/>
            <person name="Rosling A."/>
        </authorList>
    </citation>
    <scope>NUCLEOTIDE SEQUENCE</scope>
    <source>
        <strain evidence="1">AZ414A</strain>
    </source>
</reference>
<keyword evidence="2" id="KW-1185">Reference proteome</keyword>
<protein>
    <submittedName>
        <fullName evidence="1">3993_t:CDS:1</fullName>
    </submittedName>
</protein>
<gene>
    <name evidence="1" type="ORF">DEBURN_LOCUS6943</name>
</gene>
<evidence type="ECO:0000313" key="1">
    <source>
        <dbReference type="EMBL" id="CAG8547744.1"/>
    </source>
</evidence>
<dbReference type="EMBL" id="CAJVPK010000771">
    <property type="protein sequence ID" value="CAG8547744.1"/>
    <property type="molecule type" value="Genomic_DNA"/>
</dbReference>
<organism evidence="1 2">
    <name type="scientific">Diversispora eburnea</name>
    <dbReference type="NCBI Taxonomy" id="1213867"/>
    <lineage>
        <taxon>Eukaryota</taxon>
        <taxon>Fungi</taxon>
        <taxon>Fungi incertae sedis</taxon>
        <taxon>Mucoromycota</taxon>
        <taxon>Glomeromycotina</taxon>
        <taxon>Glomeromycetes</taxon>
        <taxon>Diversisporales</taxon>
        <taxon>Diversisporaceae</taxon>
        <taxon>Diversispora</taxon>
    </lineage>
</organism>
<comment type="caution">
    <text evidence="1">The sequence shown here is derived from an EMBL/GenBank/DDBJ whole genome shotgun (WGS) entry which is preliminary data.</text>
</comment>